<name>A0A9Q0LR48_ANAIG</name>
<dbReference type="GO" id="GO:0044550">
    <property type="term" value="P:secondary metabolite biosynthetic process"/>
    <property type="evidence" value="ECO:0007669"/>
    <property type="project" value="TreeGrafter"/>
</dbReference>
<dbReference type="Gene3D" id="3.30.559.30">
    <property type="entry name" value="Nonribosomal peptide synthetase, condensation domain"/>
    <property type="match status" value="2"/>
</dbReference>
<evidence type="ECO:0000256" key="1">
    <source>
        <dbReference type="ARBA" id="ARBA00022450"/>
    </source>
</evidence>
<reference evidence="6" key="1">
    <citation type="submission" date="2022-10" db="EMBL/GenBank/DDBJ databases">
        <title>Novel sulphate-reducing endosymbionts in the free-living metamonad Anaeramoeba.</title>
        <authorList>
            <person name="Jerlstrom-Hultqvist J."/>
            <person name="Cepicka I."/>
            <person name="Gallot-Lavallee L."/>
            <person name="Salas-Leiva D."/>
            <person name="Curtis B.A."/>
            <person name="Zahonova K."/>
            <person name="Pipaliya S."/>
            <person name="Dacks J."/>
            <person name="Roger A.J."/>
        </authorList>
    </citation>
    <scope>NUCLEOTIDE SEQUENCE</scope>
    <source>
        <strain evidence="6">BMAN</strain>
    </source>
</reference>
<dbReference type="Gene3D" id="1.10.1200.10">
    <property type="entry name" value="ACP-like"/>
    <property type="match status" value="1"/>
</dbReference>
<dbReference type="Proteomes" id="UP001149090">
    <property type="component" value="Unassembled WGS sequence"/>
</dbReference>
<dbReference type="GO" id="GO:0003824">
    <property type="term" value="F:catalytic activity"/>
    <property type="evidence" value="ECO:0007669"/>
    <property type="project" value="InterPro"/>
</dbReference>
<dbReference type="InterPro" id="IPR001242">
    <property type="entry name" value="Condensation_dom"/>
</dbReference>
<dbReference type="SMART" id="SM00233">
    <property type="entry name" value="PH"/>
    <property type="match status" value="1"/>
</dbReference>
<proteinExistence type="predicted"/>
<feature type="domain" description="PH" evidence="4">
    <location>
        <begin position="1347"/>
        <end position="1443"/>
    </location>
</feature>
<dbReference type="PROSITE" id="PS50075">
    <property type="entry name" value="CARRIER"/>
    <property type="match status" value="1"/>
</dbReference>
<comment type="caution">
    <text evidence="6">The sequence shown here is derived from an EMBL/GenBank/DDBJ whole genome shotgun (WGS) entry which is preliminary data.</text>
</comment>
<dbReference type="InterPro" id="IPR006162">
    <property type="entry name" value="Ppantetheine_attach_site"/>
</dbReference>
<evidence type="ECO:0000259" key="4">
    <source>
        <dbReference type="PROSITE" id="PS50003"/>
    </source>
</evidence>
<evidence type="ECO:0000313" key="6">
    <source>
        <dbReference type="EMBL" id="KAJ5077507.1"/>
    </source>
</evidence>
<keyword evidence="2" id="KW-0597">Phosphoprotein</keyword>
<dbReference type="OrthoDB" id="329835at2759"/>
<dbReference type="Pfam" id="PF13193">
    <property type="entry name" value="AMP-binding_C"/>
    <property type="match status" value="1"/>
</dbReference>
<dbReference type="InterPro" id="IPR025110">
    <property type="entry name" value="AMP-bd_C"/>
</dbReference>
<feature type="region of interest" description="Disordered" evidence="3">
    <location>
        <begin position="1019"/>
        <end position="1045"/>
    </location>
</feature>
<keyword evidence="7" id="KW-1185">Reference proteome</keyword>
<dbReference type="GO" id="GO:0031177">
    <property type="term" value="F:phosphopantetheine binding"/>
    <property type="evidence" value="ECO:0007669"/>
    <property type="project" value="TreeGrafter"/>
</dbReference>
<dbReference type="PROSITE" id="PS50003">
    <property type="entry name" value="PH_DOMAIN"/>
    <property type="match status" value="1"/>
</dbReference>
<dbReference type="Pfam" id="PF00550">
    <property type="entry name" value="PP-binding"/>
    <property type="match status" value="1"/>
</dbReference>
<dbReference type="InterPro" id="IPR023213">
    <property type="entry name" value="CAT-like_dom_sf"/>
</dbReference>
<dbReference type="InterPro" id="IPR001849">
    <property type="entry name" value="PH_domain"/>
</dbReference>
<dbReference type="GO" id="GO:0005737">
    <property type="term" value="C:cytoplasm"/>
    <property type="evidence" value="ECO:0007669"/>
    <property type="project" value="TreeGrafter"/>
</dbReference>
<dbReference type="Pfam" id="PF00668">
    <property type="entry name" value="Condensation"/>
    <property type="match status" value="2"/>
</dbReference>
<gene>
    <name evidence="6" type="ORF">M0811_06030</name>
</gene>
<dbReference type="SUPFAM" id="SSF47336">
    <property type="entry name" value="ACP-like"/>
    <property type="match status" value="1"/>
</dbReference>
<dbReference type="GO" id="GO:0043041">
    <property type="term" value="P:amino acid activation for nonribosomal peptide biosynthetic process"/>
    <property type="evidence" value="ECO:0007669"/>
    <property type="project" value="TreeGrafter"/>
</dbReference>
<organism evidence="6 7">
    <name type="scientific">Anaeramoeba ignava</name>
    <name type="common">Anaerobic marine amoeba</name>
    <dbReference type="NCBI Taxonomy" id="1746090"/>
    <lineage>
        <taxon>Eukaryota</taxon>
        <taxon>Metamonada</taxon>
        <taxon>Anaeramoebidae</taxon>
        <taxon>Anaeramoeba</taxon>
    </lineage>
</organism>
<dbReference type="SUPFAM" id="SSF50729">
    <property type="entry name" value="PH domain-like"/>
    <property type="match status" value="1"/>
</dbReference>
<dbReference type="InterPro" id="IPR011993">
    <property type="entry name" value="PH-like_dom_sf"/>
</dbReference>
<dbReference type="FunFam" id="2.30.29.30:FF:000286">
    <property type="entry name" value="PH-protein kinase domain containing protein"/>
    <property type="match status" value="1"/>
</dbReference>
<feature type="domain" description="Carrier" evidence="5">
    <location>
        <begin position="146"/>
        <end position="221"/>
    </location>
</feature>
<sequence>MVYQTNMHACILPSGKLELLEFLGDDPNIVYIGDDLVQIKTVENILQKHPLISRVCVVVREKENVLNRRMIAYLVPKTQAIPSSHEIDHFLKGYLPSHFIPNSYVFLDRNLVYSNEKFDLREFVKGNVTGMNRERFTEIDYPARLLPENEIEENLCQLFASILKLDRVYTSDNFFSLGGDSITAARLIAKMNQMGYNNITWTTLFTYPTIYNLAQFIGETFGNFSEKYILSSSQKRIFQKNILELDPPNYIVKIKPIVQSPVNFNLFLRAVEIMIHQHDIFRVYFDNMEPKSIGKDLKRSLFYSEICISSETTNIRKEIANTINEISRNMQIEKGPLFQVVSFFVQEKELFNIFLIFHKLIFDLKSIKQFLKSLQTIYLKLFNSDETEQVRMESTYYYQWVHIESNSAIPISSFRYWKHIADLCKSSDVLLPFDKNADPIRNRIANSVKLSIPKESTQTVFRDVCRAKGSELHDLFAAALVMELYKWSRKESFLLHLVENGEKSTTIQKSVLGPSENIIPIFIQLDQYLLENATNPFAFLSVIKNQSRISRLHIQALNKILYYINEEVILDDYTSMELTENQPKSIDNQAVVEDISQNVSEIQTQEKEISILSSSDEENVMEAQKISRFQIKKLSSLKNSVIQMQFLGNIDFTWFSLGKVSLKQITSSDLSFRLNQQRFQIEKPYWIQIFSFLHNGSLHFKFLFDQDKISTQVMKSLSRKTLKTTVKIAKILSAKKPQIFQLKMRADHFPFTKYLTDSAVEKITTKDPLITNIFPPLSGYRDGIRHLLSFGDVPRDSQTRLKYHSKQFHVDFSDPNFDHKIFHKSMIYFILHKCPFLCSYFIPNPNKPRKALQITRSKIKIPSRFLSLSSGLNPQQKEQAKKRILKEEYETDFDLSEPPLLRIAIIKTNQNNSYVLVFTFEPFLFDLWSIPLLIQGIFQKYNKFVIEYQKSHSLDFLVQKKIKDVHDHKNLHFINKLSQFEQNLSLENSREFFQTLLIGINFNFLYTSKRITDKRFRRAQHRETNEQENHDKDKDKDKNTQKEPKYQPKISFTRLDFLQRDISGQIPYDPELFREISSTISGNKHKQITEFLQKNKLTLNTLVHFIWGLNLFLSSGKEDIHFGSVFSGRSPELGTKSETTIGYFEQVLPFRLIFKSEYNILEHLEKTQFGLVKLREMTNTTITKIRKWCSLPKNQYLFEAGVISLHQFPKDTMLSPIDICDDKYRLLFPISKITKLQIKISEFHVFDSFRHPLTVFVQPSKEAILIRLVYFQNNFDEKIITNLFEQFISIFLLFGIEQNSEFEKMTIQKFIQFFREQNTKMEQNEVNQTVKKPLRKSKNVPKFDPQKVLKTGYLTKQGGSGISMNWRKRWFVLSADKCLIYFKSKNTTHSSGVIPLQDSQVEEVPNHKKKNCFKIVTRYRTYLIFAESQSVALDWINSIKKVL</sequence>
<accession>A0A9Q0LR48</accession>
<dbReference type="SUPFAM" id="SSF56801">
    <property type="entry name" value="Acetyl-CoA synthetase-like"/>
    <property type="match status" value="1"/>
</dbReference>
<dbReference type="SUPFAM" id="SSF52777">
    <property type="entry name" value="CoA-dependent acyltransferases"/>
    <property type="match status" value="4"/>
</dbReference>
<evidence type="ECO:0000313" key="7">
    <source>
        <dbReference type="Proteomes" id="UP001149090"/>
    </source>
</evidence>
<dbReference type="PANTHER" id="PTHR45527">
    <property type="entry name" value="NONRIBOSOMAL PEPTIDE SYNTHETASE"/>
    <property type="match status" value="1"/>
</dbReference>
<dbReference type="EMBL" id="JAPDFW010000058">
    <property type="protein sequence ID" value="KAJ5077507.1"/>
    <property type="molecule type" value="Genomic_DNA"/>
</dbReference>
<dbReference type="PANTHER" id="PTHR45527:SF1">
    <property type="entry name" value="FATTY ACID SYNTHASE"/>
    <property type="match status" value="1"/>
</dbReference>
<feature type="compositionally biased region" description="Basic and acidic residues" evidence="3">
    <location>
        <begin position="1021"/>
        <end position="1045"/>
    </location>
</feature>
<evidence type="ECO:0000256" key="2">
    <source>
        <dbReference type="ARBA" id="ARBA00022553"/>
    </source>
</evidence>
<keyword evidence="1" id="KW-0596">Phosphopantetheine</keyword>
<dbReference type="Gene3D" id="3.30.559.10">
    <property type="entry name" value="Chloramphenicol acetyltransferase-like domain"/>
    <property type="match status" value="2"/>
</dbReference>
<dbReference type="PROSITE" id="PS00012">
    <property type="entry name" value="PHOSPHOPANTETHEINE"/>
    <property type="match status" value="1"/>
</dbReference>
<dbReference type="Gene3D" id="3.30.300.30">
    <property type="match status" value="1"/>
</dbReference>
<dbReference type="Pfam" id="PF00169">
    <property type="entry name" value="PH"/>
    <property type="match status" value="1"/>
</dbReference>
<dbReference type="InterPro" id="IPR009081">
    <property type="entry name" value="PP-bd_ACP"/>
</dbReference>
<evidence type="ECO:0000256" key="3">
    <source>
        <dbReference type="SAM" id="MobiDB-lite"/>
    </source>
</evidence>
<dbReference type="InterPro" id="IPR045851">
    <property type="entry name" value="AMP-bd_C_sf"/>
</dbReference>
<dbReference type="Gene3D" id="2.30.29.30">
    <property type="entry name" value="Pleckstrin-homology domain (PH domain)/Phosphotyrosine-binding domain (PTB)"/>
    <property type="match status" value="1"/>
</dbReference>
<dbReference type="InterPro" id="IPR036736">
    <property type="entry name" value="ACP-like_sf"/>
</dbReference>
<evidence type="ECO:0000259" key="5">
    <source>
        <dbReference type="PROSITE" id="PS50075"/>
    </source>
</evidence>
<protein>
    <recommendedName>
        <fullName evidence="8">PH domain-containing protein</fullName>
    </recommendedName>
</protein>
<evidence type="ECO:0008006" key="8">
    <source>
        <dbReference type="Google" id="ProtNLM"/>
    </source>
</evidence>